<dbReference type="InterPro" id="IPR002123">
    <property type="entry name" value="Plipid/glycerol_acylTrfase"/>
</dbReference>
<sequence length="289" mass="33137">MKTYFFVLNGMLSTPNTWSWQFALVLIILLSLMAPLSSNNRVRYYACYICYVFNVSLMAIILIPFFMFRPKNIGNLWIAGKICKHITKFIGITWTLRNGHILEEQKGAVITANHQSILDVMGMFNIWETMGKCTAIAKKELLYIPPFGQAAWLAGLVFIDRSNPTAALQTIQMSSHIIHDLKAKLWLYPEGTRNKNGEKLLPFKRGAFKSAIDSRAPIIPVVFSPYYFIDGRNKTFNRGEIIISVLDEVSTEGLQPEDTNELMKKVHDLMSAEYDKLKQEIEIKYRLKK</sequence>
<dbReference type="EMBL" id="GBRD01009564">
    <property type="protein sequence ID" value="JAG56260.1"/>
    <property type="molecule type" value="Transcribed_RNA"/>
</dbReference>
<keyword evidence="5" id="KW-0443">Lipid metabolism</keyword>
<reference evidence="11" key="3">
    <citation type="submission" date="2014-09" db="EMBL/GenBank/DDBJ databases">
        <authorList>
            <person name="Magalhaes I.L.F."/>
            <person name="Oliveira U."/>
            <person name="Santos F.R."/>
            <person name="Vidigal T.H.D.A."/>
            <person name="Brescovit A.D."/>
            <person name="Santos A.J."/>
        </authorList>
    </citation>
    <scope>NUCLEOTIDE SEQUENCE</scope>
</reference>
<evidence type="ECO:0000256" key="4">
    <source>
        <dbReference type="ARBA" id="ARBA00023315"/>
    </source>
</evidence>
<keyword evidence="6" id="KW-0812">Transmembrane</keyword>
<dbReference type="EMBL" id="GBHO01033683">
    <property type="protein sequence ID" value="JAG09921.1"/>
    <property type="molecule type" value="Transcribed_RNA"/>
</dbReference>
<evidence type="ECO:0000313" key="9">
    <source>
        <dbReference type="EMBL" id="JAG09921.1"/>
    </source>
</evidence>
<reference evidence="12" key="4">
    <citation type="journal article" date="2016" name="Gigascience">
        <title>De novo construction of an expanded transcriptome assembly for the western tarnished plant bug, Lygus hesperus.</title>
        <authorList>
            <person name="Tassone E.E."/>
            <person name="Geib S.M."/>
            <person name="Hall B."/>
            <person name="Fabrick J.A."/>
            <person name="Brent C.S."/>
            <person name="Hull J.J."/>
        </authorList>
    </citation>
    <scope>NUCLEOTIDE SEQUENCE</scope>
</reference>
<comment type="domain">
    <text evidence="5">The HXXXXD motif is essential for acyltransferase activity and may constitute the binding site for the phosphate moiety of the glycerol-3-phosphate.</text>
</comment>
<evidence type="ECO:0000259" key="7">
    <source>
        <dbReference type="SMART" id="SM00563"/>
    </source>
</evidence>
<dbReference type="EMBL" id="GBHO01033682">
    <property type="protein sequence ID" value="JAG09922.1"/>
    <property type="molecule type" value="Transcribed_RNA"/>
</dbReference>
<evidence type="ECO:0000256" key="1">
    <source>
        <dbReference type="ARBA" id="ARBA00004728"/>
    </source>
</evidence>
<gene>
    <name evidence="10" type="primary">AGPAT1_0</name>
    <name evidence="9" type="synonym">AGPAT1_1</name>
    <name evidence="8" type="synonym">AGPAT1_2</name>
    <name evidence="12" type="synonym">AGPAT1_8</name>
    <name evidence="10" type="ORF">CM83_33055</name>
    <name evidence="9" type="ORF">CM83_33057</name>
    <name evidence="8" type="ORF">CM83_33059</name>
    <name evidence="12" type="ORF">g.69728</name>
</gene>
<evidence type="ECO:0000313" key="12">
    <source>
        <dbReference type="EMBL" id="JAQ10477.1"/>
    </source>
</evidence>
<evidence type="ECO:0000313" key="8">
    <source>
        <dbReference type="EMBL" id="JAG09920.1"/>
    </source>
</evidence>
<comment type="pathway">
    <text evidence="1">Phospholipid metabolism; CDP-diacylglycerol biosynthesis; CDP-diacylglycerol from sn-glycerol 3-phosphate: step 2/3.</text>
</comment>
<dbReference type="EMBL" id="GBRD01009562">
    <property type="protein sequence ID" value="JAG56262.1"/>
    <property type="molecule type" value="Transcribed_RNA"/>
</dbReference>
<dbReference type="Pfam" id="PF01553">
    <property type="entry name" value="Acyltransferase"/>
    <property type="match status" value="1"/>
</dbReference>
<dbReference type="SUPFAM" id="SSF69593">
    <property type="entry name" value="Glycerol-3-phosphate (1)-acyltransferase"/>
    <property type="match status" value="1"/>
</dbReference>
<dbReference type="EC" id="2.3.1.51" evidence="5"/>
<dbReference type="GO" id="GO:0016020">
    <property type="term" value="C:membrane"/>
    <property type="evidence" value="ECO:0007669"/>
    <property type="project" value="InterPro"/>
</dbReference>
<organism evidence="10">
    <name type="scientific">Lygus hesperus</name>
    <name type="common">Western plant bug</name>
    <dbReference type="NCBI Taxonomy" id="30085"/>
    <lineage>
        <taxon>Eukaryota</taxon>
        <taxon>Metazoa</taxon>
        <taxon>Ecdysozoa</taxon>
        <taxon>Arthropoda</taxon>
        <taxon>Hexapoda</taxon>
        <taxon>Insecta</taxon>
        <taxon>Pterygota</taxon>
        <taxon>Neoptera</taxon>
        <taxon>Paraneoptera</taxon>
        <taxon>Hemiptera</taxon>
        <taxon>Heteroptera</taxon>
        <taxon>Panheteroptera</taxon>
        <taxon>Cimicomorpha</taxon>
        <taxon>Miridae</taxon>
        <taxon>Mirini</taxon>
        <taxon>Lygus</taxon>
    </lineage>
</organism>
<comment type="similarity">
    <text evidence="2 5">Belongs to the 1-acyl-sn-glycerol-3-phosphate acyltransferase family.</text>
</comment>
<reference evidence="10" key="2">
    <citation type="submission" date="2014-07" db="EMBL/GenBank/DDBJ databases">
        <authorList>
            <person name="Hull J."/>
        </authorList>
    </citation>
    <scope>NUCLEOTIDE SEQUENCE</scope>
</reference>
<comment type="catalytic activity">
    <reaction evidence="5">
        <text>a 1-acyl-sn-glycero-3-phosphate + an acyl-CoA = a 1,2-diacyl-sn-glycero-3-phosphate + CoA</text>
        <dbReference type="Rhea" id="RHEA:19709"/>
        <dbReference type="ChEBI" id="CHEBI:57287"/>
        <dbReference type="ChEBI" id="CHEBI:57970"/>
        <dbReference type="ChEBI" id="CHEBI:58342"/>
        <dbReference type="ChEBI" id="CHEBI:58608"/>
        <dbReference type="EC" id="2.3.1.51"/>
    </reaction>
</comment>
<proteinExistence type="inferred from homology"/>
<evidence type="ECO:0000256" key="6">
    <source>
        <dbReference type="SAM" id="Phobius"/>
    </source>
</evidence>
<dbReference type="GO" id="GO:0006654">
    <property type="term" value="P:phosphatidic acid biosynthetic process"/>
    <property type="evidence" value="ECO:0007669"/>
    <property type="project" value="TreeGrafter"/>
</dbReference>
<dbReference type="CDD" id="cd07989">
    <property type="entry name" value="LPLAT_AGPAT-like"/>
    <property type="match status" value="1"/>
</dbReference>
<accession>A0A0A9WN79</accession>
<dbReference type="SMART" id="SM00563">
    <property type="entry name" value="PlsC"/>
    <property type="match status" value="1"/>
</dbReference>
<feature type="transmembrane region" description="Helical" evidence="6">
    <location>
        <begin position="48"/>
        <end position="68"/>
    </location>
</feature>
<feature type="transmembrane region" description="Helical" evidence="6">
    <location>
        <begin position="18"/>
        <end position="36"/>
    </location>
</feature>
<dbReference type="PANTHER" id="PTHR10434">
    <property type="entry name" value="1-ACYL-SN-GLYCEROL-3-PHOSPHATE ACYLTRANSFERASE"/>
    <property type="match status" value="1"/>
</dbReference>
<keyword evidence="4 5" id="KW-0012">Acyltransferase</keyword>
<evidence type="ECO:0000256" key="2">
    <source>
        <dbReference type="ARBA" id="ARBA00008655"/>
    </source>
</evidence>
<dbReference type="EMBL" id="GDHC01008152">
    <property type="protein sequence ID" value="JAQ10477.1"/>
    <property type="molecule type" value="Transcribed_RNA"/>
</dbReference>
<keyword evidence="5" id="KW-0594">Phospholipid biosynthesis</keyword>
<dbReference type="EMBL" id="GBRD01009563">
    <property type="protein sequence ID" value="JAG56261.1"/>
    <property type="molecule type" value="Transcribed_RNA"/>
</dbReference>
<keyword evidence="6" id="KW-1133">Transmembrane helix</keyword>
<name>A0A0A9WN79_LYGHE</name>
<protein>
    <recommendedName>
        <fullName evidence="5">1-acyl-sn-glycerol-3-phosphate acyltransferase</fullName>
        <ecNumber evidence="5">2.3.1.51</ecNumber>
    </recommendedName>
</protein>
<keyword evidence="6" id="KW-0472">Membrane</keyword>
<dbReference type="PANTHER" id="PTHR10434:SF53">
    <property type="entry name" value="1-ACYL-SN-GLYCEROL-3-PHOSPHATE ACYLTRANSFERASE"/>
    <property type="match status" value="1"/>
</dbReference>
<keyword evidence="3 5" id="KW-0808">Transferase</keyword>
<evidence type="ECO:0000313" key="10">
    <source>
        <dbReference type="EMBL" id="JAG09922.1"/>
    </source>
</evidence>
<dbReference type="GO" id="GO:0005783">
    <property type="term" value="C:endoplasmic reticulum"/>
    <property type="evidence" value="ECO:0007669"/>
    <property type="project" value="TreeGrafter"/>
</dbReference>
<keyword evidence="5" id="KW-0444">Lipid biosynthesis</keyword>
<evidence type="ECO:0000256" key="3">
    <source>
        <dbReference type="ARBA" id="ARBA00022679"/>
    </source>
</evidence>
<evidence type="ECO:0000313" key="11">
    <source>
        <dbReference type="EMBL" id="JAG56260.1"/>
    </source>
</evidence>
<reference evidence="10" key="1">
    <citation type="journal article" date="2014" name="PLoS ONE">
        <title>Transcriptome-Based Identification of ABC Transporters in the Western Tarnished Plant Bug Lygus hesperus.</title>
        <authorList>
            <person name="Hull J.J."/>
            <person name="Chaney K."/>
            <person name="Geib S.M."/>
            <person name="Fabrick J.A."/>
            <person name="Brent C.S."/>
            <person name="Walsh D."/>
            <person name="Lavine L.C."/>
        </authorList>
    </citation>
    <scope>NUCLEOTIDE SEQUENCE</scope>
</reference>
<dbReference type="AlphaFoldDB" id="A0A0A9WN79"/>
<keyword evidence="5" id="KW-1208">Phospholipid metabolism</keyword>
<feature type="domain" description="Phospholipid/glycerol acyltransferase" evidence="7">
    <location>
        <begin position="108"/>
        <end position="226"/>
    </location>
</feature>
<dbReference type="GO" id="GO:0003841">
    <property type="term" value="F:1-acylglycerol-3-phosphate O-acyltransferase activity"/>
    <property type="evidence" value="ECO:0007669"/>
    <property type="project" value="UniProtKB-UniRule"/>
</dbReference>
<dbReference type="NCBIfam" id="TIGR00530">
    <property type="entry name" value="AGP_acyltrn"/>
    <property type="match status" value="1"/>
</dbReference>
<evidence type="ECO:0000256" key="5">
    <source>
        <dbReference type="RuleBase" id="RU361267"/>
    </source>
</evidence>
<dbReference type="EMBL" id="GBHO01033684">
    <property type="protein sequence ID" value="JAG09920.1"/>
    <property type="molecule type" value="Transcribed_RNA"/>
</dbReference>
<dbReference type="InterPro" id="IPR004552">
    <property type="entry name" value="AGP_acyltrans"/>
</dbReference>